<accession>A0ABQ9UEN5</accession>
<dbReference type="SUPFAM" id="SSF57196">
    <property type="entry name" value="EGF/Laminin"/>
    <property type="match status" value="1"/>
</dbReference>
<feature type="non-terminal residue" evidence="4">
    <location>
        <position position="70"/>
    </location>
</feature>
<keyword evidence="5" id="KW-1185">Reference proteome</keyword>
<dbReference type="EMBL" id="JASSZA010000013">
    <property type="protein sequence ID" value="KAK2095480.1"/>
    <property type="molecule type" value="Genomic_DNA"/>
</dbReference>
<dbReference type="SMART" id="SM00179">
    <property type="entry name" value="EGF_CA"/>
    <property type="match status" value="1"/>
</dbReference>
<sequence length="70" mass="7454">MGALGSPEGLPSALGEAQSLKKGLPLFPSGINYCALNKPGCEHECVNTEEGYYCRCRRGYTLDPNGKTCS</sequence>
<dbReference type="InterPro" id="IPR000742">
    <property type="entry name" value="EGF"/>
</dbReference>
<gene>
    <name evidence="4" type="ORF">P7K49_026896</name>
</gene>
<protein>
    <submittedName>
        <fullName evidence="4">Uncharacterized protein</fullName>
    </submittedName>
</protein>
<evidence type="ECO:0000313" key="4">
    <source>
        <dbReference type="EMBL" id="KAK2095480.1"/>
    </source>
</evidence>
<dbReference type="SMART" id="SM00181">
    <property type="entry name" value="EGF"/>
    <property type="match status" value="1"/>
</dbReference>
<feature type="domain" description="EGF-like calcium-binding" evidence="2">
    <location>
        <begin position="30"/>
        <end position="70"/>
    </location>
</feature>
<keyword evidence="1" id="KW-1015">Disulfide bond</keyword>
<proteinExistence type="predicted"/>
<comment type="caution">
    <text evidence="4">The sequence shown here is derived from an EMBL/GenBank/DDBJ whole genome shotgun (WGS) entry which is preliminary data.</text>
</comment>
<dbReference type="Gene3D" id="2.10.25.10">
    <property type="entry name" value="Laminin"/>
    <property type="match status" value="1"/>
</dbReference>
<evidence type="ECO:0000256" key="1">
    <source>
        <dbReference type="ARBA" id="ARBA00023157"/>
    </source>
</evidence>
<name>A0ABQ9UEN5_SAGOE</name>
<dbReference type="Proteomes" id="UP001266305">
    <property type="component" value="Unassembled WGS sequence"/>
</dbReference>
<reference evidence="4 5" key="1">
    <citation type="submission" date="2023-05" db="EMBL/GenBank/DDBJ databases">
        <title>B98-5 Cell Line De Novo Hybrid Assembly: An Optical Mapping Approach.</title>
        <authorList>
            <person name="Kananen K."/>
            <person name="Auerbach J.A."/>
            <person name="Kautto E."/>
            <person name="Blachly J.S."/>
        </authorList>
    </citation>
    <scope>NUCLEOTIDE SEQUENCE [LARGE SCALE GENOMIC DNA]</scope>
    <source>
        <strain evidence="4">B95-8</strain>
        <tissue evidence="4">Cell line</tissue>
    </source>
</reference>
<organism evidence="4 5">
    <name type="scientific">Saguinus oedipus</name>
    <name type="common">Cotton-top tamarin</name>
    <name type="synonym">Oedipomidas oedipus</name>
    <dbReference type="NCBI Taxonomy" id="9490"/>
    <lineage>
        <taxon>Eukaryota</taxon>
        <taxon>Metazoa</taxon>
        <taxon>Chordata</taxon>
        <taxon>Craniata</taxon>
        <taxon>Vertebrata</taxon>
        <taxon>Euteleostomi</taxon>
        <taxon>Mammalia</taxon>
        <taxon>Eutheria</taxon>
        <taxon>Euarchontoglires</taxon>
        <taxon>Primates</taxon>
        <taxon>Haplorrhini</taxon>
        <taxon>Platyrrhini</taxon>
        <taxon>Cebidae</taxon>
        <taxon>Callitrichinae</taxon>
        <taxon>Saguinus</taxon>
    </lineage>
</organism>
<evidence type="ECO:0000313" key="5">
    <source>
        <dbReference type="Proteomes" id="UP001266305"/>
    </source>
</evidence>
<dbReference type="Pfam" id="PF14670">
    <property type="entry name" value="FXa_inhibition"/>
    <property type="match status" value="1"/>
</dbReference>
<evidence type="ECO:0000259" key="2">
    <source>
        <dbReference type="SMART" id="SM00179"/>
    </source>
</evidence>
<feature type="domain" description="EGF-like" evidence="3">
    <location>
        <begin position="33"/>
        <end position="70"/>
    </location>
</feature>
<evidence type="ECO:0000259" key="3">
    <source>
        <dbReference type="SMART" id="SM00181"/>
    </source>
</evidence>
<dbReference type="InterPro" id="IPR001881">
    <property type="entry name" value="EGF-like_Ca-bd_dom"/>
</dbReference>